<keyword evidence="4 6" id="KW-0238">DNA-binding</keyword>
<keyword evidence="9" id="KW-1185">Reference proteome</keyword>
<dbReference type="SMART" id="SM00862">
    <property type="entry name" value="Trans_reg_C"/>
    <property type="match status" value="1"/>
</dbReference>
<feature type="domain" description="OmpR/PhoB-type" evidence="7">
    <location>
        <begin position="154"/>
        <end position="252"/>
    </location>
</feature>
<dbReference type="SUPFAM" id="SSF46894">
    <property type="entry name" value="C-terminal effector domain of the bipartite response regulators"/>
    <property type="match status" value="1"/>
</dbReference>
<name>A0ABU9E5N4_9BACT</name>
<dbReference type="PROSITE" id="PS51755">
    <property type="entry name" value="OMPR_PHOB"/>
    <property type="match status" value="1"/>
</dbReference>
<dbReference type="InterPro" id="IPR016032">
    <property type="entry name" value="Sig_transdc_resp-reg_C-effctor"/>
</dbReference>
<dbReference type="CDD" id="cd00383">
    <property type="entry name" value="trans_reg_C"/>
    <property type="match status" value="1"/>
</dbReference>
<comment type="caution">
    <text evidence="8">The sequence shown here is derived from an EMBL/GenBank/DDBJ whole genome shotgun (WGS) entry which is preliminary data.</text>
</comment>
<sequence>MFYAVRLPAAEAPDAPQEPLVPSADAVGLIAAAGLGRRGAGMSAAVGTSHAVRVFHRLDAAAEALDVLRPDTVVVGYSEGTDEASALISSARECGVPAVLALIDSSDIAHVDRALQAGAHDVVPPPHSARDILLRRRVLLRSRTPATAPTALPERRVALGPLTVDLTTRQVLDGSNPLTLTGREFELLVRLMQARGEVVSRSELLEDIWGPDQGSEAVLDATVHRLRRKLDEKLGDRELVATVRGVGYRLETRSYRLRPVPA</sequence>
<dbReference type="Proteomes" id="UP001484239">
    <property type="component" value="Unassembled WGS sequence"/>
</dbReference>
<reference evidence="8 9" key="1">
    <citation type="submission" date="2024-02" db="EMBL/GenBank/DDBJ databases">
        <title>A novel Gemmatimonadota bacterium.</title>
        <authorList>
            <person name="Du Z.-J."/>
            <person name="Ye Y.-Q."/>
        </authorList>
    </citation>
    <scope>NUCLEOTIDE SEQUENCE [LARGE SCALE GENOMIC DNA]</scope>
    <source>
        <strain evidence="8 9">DH-20</strain>
    </source>
</reference>
<evidence type="ECO:0000256" key="5">
    <source>
        <dbReference type="ARBA" id="ARBA00023163"/>
    </source>
</evidence>
<dbReference type="PANTHER" id="PTHR48111:SF1">
    <property type="entry name" value="TWO-COMPONENT RESPONSE REGULATOR ORR33"/>
    <property type="match status" value="1"/>
</dbReference>
<evidence type="ECO:0000256" key="2">
    <source>
        <dbReference type="ARBA" id="ARBA00023012"/>
    </source>
</evidence>
<dbReference type="RefSeq" id="WP_405277711.1">
    <property type="nucleotide sequence ID" value="NZ_JBBHLI010000001.1"/>
</dbReference>
<evidence type="ECO:0000256" key="3">
    <source>
        <dbReference type="ARBA" id="ARBA00023015"/>
    </source>
</evidence>
<dbReference type="SUPFAM" id="SSF52172">
    <property type="entry name" value="CheY-like"/>
    <property type="match status" value="1"/>
</dbReference>
<proteinExistence type="predicted"/>
<dbReference type="Pfam" id="PF00486">
    <property type="entry name" value="Trans_reg_C"/>
    <property type="match status" value="1"/>
</dbReference>
<evidence type="ECO:0000256" key="1">
    <source>
        <dbReference type="ARBA" id="ARBA00022553"/>
    </source>
</evidence>
<keyword evidence="2" id="KW-0902">Two-component regulatory system</keyword>
<accession>A0ABU9E5N4</accession>
<dbReference type="EMBL" id="JBBHLI010000001">
    <property type="protein sequence ID" value="MEK9500054.1"/>
    <property type="molecule type" value="Genomic_DNA"/>
</dbReference>
<keyword evidence="5" id="KW-0804">Transcription</keyword>
<protein>
    <submittedName>
        <fullName evidence="8">Winged-helix domain-containing protein</fullName>
    </submittedName>
</protein>
<evidence type="ECO:0000313" key="8">
    <source>
        <dbReference type="EMBL" id="MEK9500054.1"/>
    </source>
</evidence>
<dbReference type="InterPro" id="IPR039420">
    <property type="entry name" value="WalR-like"/>
</dbReference>
<evidence type="ECO:0000256" key="4">
    <source>
        <dbReference type="ARBA" id="ARBA00023125"/>
    </source>
</evidence>
<gene>
    <name evidence="8" type="ORF">WI372_03525</name>
</gene>
<evidence type="ECO:0000256" key="6">
    <source>
        <dbReference type="PROSITE-ProRule" id="PRU01091"/>
    </source>
</evidence>
<dbReference type="Gene3D" id="1.10.10.10">
    <property type="entry name" value="Winged helix-like DNA-binding domain superfamily/Winged helix DNA-binding domain"/>
    <property type="match status" value="1"/>
</dbReference>
<dbReference type="InterPro" id="IPR001867">
    <property type="entry name" value="OmpR/PhoB-type_DNA-bd"/>
</dbReference>
<evidence type="ECO:0000259" key="7">
    <source>
        <dbReference type="PROSITE" id="PS51755"/>
    </source>
</evidence>
<keyword evidence="3" id="KW-0805">Transcription regulation</keyword>
<dbReference type="InterPro" id="IPR036388">
    <property type="entry name" value="WH-like_DNA-bd_sf"/>
</dbReference>
<dbReference type="InterPro" id="IPR011006">
    <property type="entry name" value="CheY-like_superfamily"/>
</dbReference>
<evidence type="ECO:0000313" key="9">
    <source>
        <dbReference type="Proteomes" id="UP001484239"/>
    </source>
</evidence>
<organism evidence="8 9">
    <name type="scientific">Gaopeijia maritima</name>
    <dbReference type="NCBI Taxonomy" id="3119007"/>
    <lineage>
        <taxon>Bacteria</taxon>
        <taxon>Pseudomonadati</taxon>
        <taxon>Gemmatimonadota</taxon>
        <taxon>Longimicrobiia</taxon>
        <taxon>Gaopeijiales</taxon>
        <taxon>Gaopeijiaceae</taxon>
        <taxon>Gaopeijia</taxon>
    </lineage>
</organism>
<feature type="DNA-binding region" description="OmpR/PhoB-type" evidence="6">
    <location>
        <begin position="154"/>
        <end position="252"/>
    </location>
</feature>
<dbReference type="PANTHER" id="PTHR48111">
    <property type="entry name" value="REGULATOR OF RPOS"/>
    <property type="match status" value="1"/>
</dbReference>
<keyword evidence="1" id="KW-0597">Phosphoprotein</keyword>